<dbReference type="AlphaFoldDB" id="A0A6J7IUJ7"/>
<evidence type="ECO:0000313" key="5">
    <source>
        <dbReference type="EMBL" id="CAB4934793.1"/>
    </source>
</evidence>
<dbReference type="InterPro" id="IPR000524">
    <property type="entry name" value="Tscrpt_reg_HTH_GntR"/>
</dbReference>
<dbReference type="GO" id="GO:0003700">
    <property type="term" value="F:DNA-binding transcription factor activity"/>
    <property type="evidence" value="ECO:0007669"/>
    <property type="project" value="InterPro"/>
</dbReference>
<evidence type="ECO:0000256" key="3">
    <source>
        <dbReference type="ARBA" id="ARBA00023163"/>
    </source>
</evidence>
<reference evidence="5" key="1">
    <citation type="submission" date="2020-05" db="EMBL/GenBank/DDBJ databases">
        <authorList>
            <person name="Chiriac C."/>
            <person name="Salcher M."/>
            <person name="Ghai R."/>
            <person name="Kavagutti S V."/>
        </authorList>
    </citation>
    <scope>NUCLEOTIDE SEQUENCE</scope>
</reference>
<keyword evidence="2" id="KW-0238">DNA-binding</keyword>
<dbReference type="EMBL" id="CAFBMK010000191">
    <property type="protein sequence ID" value="CAB4934793.1"/>
    <property type="molecule type" value="Genomic_DNA"/>
</dbReference>
<evidence type="ECO:0000256" key="1">
    <source>
        <dbReference type="ARBA" id="ARBA00023015"/>
    </source>
</evidence>
<sequence length="179" mass="19643">MSRGPVREAMQRLARDGLVRIESHRGAFVRSLDAGEVRALFEVRASLECQAAALAAERAGADEVTTLRALLANSRGVVEGDVVPHYPERLDLHELIVRCSRNVALTRYLQLVNQELKLVRARSGFLAARAPQALDEHERVVEAIAVRDPDAAAAAMTIHMESALHSTLGLLHDTPENDR</sequence>
<dbReference type="SUPFAM" id="SSF48008">
    <property type="entry name" value="GntR ligand-binding domain-like"/>
    <property type="match status" value="1"/>
</dbReference>
<dbReference type="PANTHER" id="PTHR43537">
    <property type="entry name" value="TRANSCRIPTIONAL REGULATOR, GNTR FAMILY"/>
    <property type="match status" value="1"/>
</dbReference>
<evidence type="ECO:0000256" key="2">
    <source>
        <dbReference type="ARBA" id="ARBA00023125"/>
    </source>
</evidence>
<dbReference type="Gene3D" id="1.10.10.10">
    <property type="entry name" value="Winged helix-like DNA-binding domain superfamily/Winged helix DNA-binding domain"/>
    <property type="match status" value="1"/>
</dbReference>
<accession>A0A6J7IUJ7</accession>
<dbReference type="SMART" id="SM00895">
    <property type="entry name" value="FCD"/>
    <property type="match status" value="1"/>
</dbReference>
<dbReference type="PANTHER" id="PTHR43537:SF24">
    <property type="entry name" value="GLUCONATE OPERON TRANSCRIPTIONAL REPRESSOR"/>
    <property type="match status" value="1"/>
</dbReference>
<protein>
    <submittedName>
        <fullName evidence="5">Unannotated protein</fullName>
    </submittedName>
</protein>
<keyword evidence="1" id="KW-0805">Transcription regulation</keyword>
<gene>
    <name evidence="5" type="ORF">UFOPK3564_02586</name>
</gene>
<organism evidence="5">
    <name type="scientific">freshwater metagenome</name>
    <dbReference type="NCBI Taxonomy" id="449393"/>
    <lineage>
        <taxon>unclassified sequences</taxon>
        <taxon>metagenomes</taxon>
        <taxon>ecological metagenomes</taxon>
    </lineage>
</organism>
<dbReference type="SUPFAM" id="SSF46785">
    <property type="entry name" value="Winged helix' DNA-binding domain"/>
    <property type="match status" value="1"/>
</dbReference>
<dbReference type="InterPro" id="IPR036390">
    <property type="entry name" value="WH_DNA-bd_sf"/>
</dbReference>
<dbReference type="Gene3D" id="1.20.120.530">
    <property type="entry name" value="GntR ligand-binding domain-like"/>
    <property type="match status" value="1"/>
</dbReference>
<keyword evidence="3" id="KW-0804">Transcription</keyword>
<dbReference type="Pfam" id="PF00392">
    <property type="entry name" value="GntR"/>
    <property type="match status" value="1"/>
</dbReference>
<dbReference type="InterPro" id="IPR011711">
    <property type="entry name" value="GntR_C"/>
</dbReference>
<proteinExistence type="predicted"/>
<dbReference type="GO" id="GO:0003677">
    <property type="term" value="F:DNA binding"/>
    <property type="evidence" value="ECO:0007669"/>
    <property type="project" value="UniProtKB-KW"/>
</dbReference>
<feature type="domain" description="GntR C-terminal" evidence="4">
    <location>
        <begin position="39"/>
        <end position="162"/>
    </location>
</feature>
<dbReference type="InterPro" id="IPR036388">
    <property type="entry name" value="WH-like_DNA-bd_sf"/>
</dbReference>
<evidence type="ECO:0000259" key="4">
    <source>
        <dbReference type="SMART" id="SM00895"/>
    </source>
</evidence>
<dbReference type="Pfam" id="PF07729">
    <property type="entry name" value="FCD"/>
    <property type="match status" value="1"/>
</dbReference>
<dbReference type="InterPro" id="IPR008920">
    <property type="entry name" value="TF_FadR/GntR_C"/>
</dbReference>
<name>A0A6J7IUJ7_9ZZZZ</name>